<evidence type="ECO:0000256" key="3">
    <source>
        <dbReference type="ARBA" id="ARBA00005663"/>
    </source>
</evidence>
<dbReference type="InterPro" id="IPR019307">
    <property type="entry name" value="RNA-bd_AU-1/RNase_E/G"/>
</dbReference>
<protein>
    <recommendedName>
        <fullName evidence="4">Ribonuclease G</fullName>
    </recommendedName>
</protein>
<evidence type="ECO:0000256" key="15">
    <source>
        <dbReference type="ARBA" id="ARBA00022884"/>
    </source>
</evidence>
<evidence type="ECO:0000256" key="11">
    <source>
        <dbReference type="ARBA" id="ARBA00022730"/>
    </source>
</evidence>
<dbReference type="AlphaFoldDB" id="A0A419SIS0"/>
<reference evidence="17 18" key="1">
    <citation type="submission" date="2016-08" db="EMBL/GenBank/DDBJ databases">
        <title>Novel Firmicute Genomes.</title>
        <authorList>
            <person name="Poppleton D.I."/>
            <person name="Gribaldo S."/>
        </authorList>
    </citation>
    <scope>NUCLEOTIDE SEQUENCE [LARGE SCALE GENOMIC DNA]</scope>
    <source>
        <strain evidence="17 18">RAOx-1</strain>
    </source>
</reference>
<dbReference type="Gene3D" id="2.40.50.140">
    <property type="entry name" value="Nucleic acid-binding proteins"/>
    <property type="match status" value="1"/>
</dbReference>
<dbReference type="InterPro" id="IPR003029">
    <property type="entry name" value="S1_domain"/>
</dbReference>
<name>A0A419SIS0_9BACL</name>
<dbReference type="PROSITE" id="PS50126">
    <property type="entry name" value="S1"/>
    <property type="match status" value="1"/>
</dbReference>
<dbReference type="GO" id="GO:0046872">
    <property type="term" value="F:metal ion binding"/>
    <property type="evidence" value="ECO:0007669"/>
    <property type="project" value="UniProtKB-KW"/>
</dbReference>
<dbReference type="SUPFAM" id="SSF50249">
    <property type="entry name" value="Nucleic acid-binding proteins"/>
    <property type="match status" value="1"/>
</dbReference>
<dbReference type="Pfam" id="PF20833">
    <property type="entry name" value="RNase_E_G_Thio"/>
    <property type="match status" value="1"/>
</dbReference>
<dbReference type="CDD" id="cd04453">
    <property type="entry name" value="S1_RNase_E"/>
    <property type="match status" value="1"/>
</dbReference>
<dbReference type="GO" id="GO:0008033">
    <property type="term" value="P:tRNA processing"/>
    <property type="evidence" value="ECO:0007669"/>
    <property type="project" value="UniProtKB-KW"/>
</dbReference>
<keyword evidence="14" id="KW-0460">Magnesium</keyword>
<dbReference type="Gene3D" id="3.40.1260.20">
    <property type="entry name" value="Ribonuclease E, catalytic domain"/>
    <property type="match status" value="1"/>
</dbReference>
<dbReference type="SMART" id="SM00316">
    <property type="entry name" value="S1"/>
    <property type="match status" value="1"/>
</dbReference>
<keyword evidence="18" id="KW-1185">Reference proteome</keyword>
<gene>
    <name evidence="17" type="ORF">BEP19_05610</name>
</gene>
<dbReference type="PANTHER" id="PTHR30001:SF0">
    <property type="entry name" value="RIBONUCLEASE G"/>
    <property type="match status" value="1"/>
</dbReference>
<evidence type="ECO:0000256" key="7">
    <source>
        <dbReference type="ARBA" id="ARBA00022555"/>
    </source>
</evidence>
<accession>A0A419SIS0</accession>
<evidence type="ECO:0000256" key="4">
    <source>
        <dbReference type="ARBA" id="ARBA00017719"/>
    </source>
</evidence>
<dbReference type="InterPro" id="IPR012340">
    <property type="entry name" value="NA-bd_OB-fold"/>
</dbReference>
<dbReference type="InterPro" id="IPR004659">
    <property type="entry name" value="RNase_E/G"/>
</dbReference>
<dbReference type="GO" id="GO:0000049">
    <property type="term" value="F:tRNA binding"/>
    <property type="evidence" value="ECO:0007669"/>
    <property type="project" value="UniProtKB-KW"/>
</dbReference>
<evidence type="ECO:0000256" key="9">
    <source>
        <dbReference type="ARBA" id="ARBA00022722"/>
    </source>
</evidence>
<evidence type="ECO:0000313" key="18">
    <source>
        <dbReference type="Proteomes" id="UP000284219"/>
    </source>
</evidence>
<evidence type="ECO:0000259" key="16">
    <source>
        <dbReference type="PROSITE" id="PS50126"/>
    </source>
</evidence>
<dbReference type="GO" id="GO:0006364">
    <property type="term" value="P:rRNA processing"/>
    <property type="evidence" value="ECO:0007669"/>
    <property type="project" value="UniProtKB-KW"/>
</dbReference>
<keyword evidence="15" id="KW-0694">RNA-binding</keyword>
<evidence type="ECO:0000256" key="10">
    <source>
        <dbReference type="ARBA" id="ARBA00022723"/>
    </source>
</evidence>
<proteinExistence type="inferred from homology"/>
<keyword evidence="10" id="KW-0479">Metal-binding</keyword>
<dbReference type="GO" id="GO:0016787">
    <property type="term" value="F:hydrolase activity"/>
    <property type="evidence" value="ECO:0007669"/>
    <property type="project" value="UniProtKB-KW"/>
</dbReference>
<evidence type="ECO:0000256" key="8">
    <source>
        <dbReference type="ARBA" id="ARBA00022694"/>
    </source>
</evidence>
<dbReference type="EMBL" id="MCHY01000008">
    <property type="protein sequence ID" value="RKD23903.1"/>
    <property type="molecule type" value="Genomic_DNA"/>
</dbReference>
<comment type="caution">
    <text evidence="17">The sequence shown here is derived from an EMBL/GenBank/DDBJ whole genome shotgun (WGS) entry which is preliminary data.</text>
</comment>
<evidence type="ECO:0000256" key="5">
    <source>
        <dbReference type="ARBA" id="ARBA00022490"/>
    </source>
</evidence>
<dbReference type="PANTHER" id="PTHR30001">
    <property type="entry name" value="RIBONUCLEASE"/>
    <property type="match status" value="1"/>
</dbReference>
<comment type="subcellular location">
    <subcellularLocation>
        <location evidence="2">Cytoplasm</location>
    </subcellularLocation>
</comment>
<keyword evidence="8" id="KW-0819">tRNA processing</keyword>
<organism evidence="17 18">
    <name type="scientific">Ammoniphilus oxalaticus</name>
    <dbReference type="NCBI Taxonomy" id="66863"/>
    <lineage>
        <taxon>Bacteria</taxon>
        <taxon>Bacillati</taxon>
        <taxon>Bacillota</taxon>
        <taxon>Bacilli</taxon>
        <taxon>Bacillales</taxon>
        <taxon>Paenibacillaceae</taxon>
        <taxon>Aneurinibacillus group</taxon>
        <taxon>Ammoniphilus</taxon>
    </lineage>
</organism>
<dbReference type="OrthoDB" id="9804278at2"/>
<evidence type="ECO:0000256" key="14">
    <source>
        <dbReference type="ARBA" id="ARBA00022842"/>
    </source>
</evidence>
<dbReference type="Proteomes" id="UP000284219">
    <property type="component" value="Unassembled WGS sequence"/>
</dbReference>
<comment type="cofactor">
    <cofactor evidence="1">
        <name>Mg(2+)</name>
        <dbReference type="ChEBI" id="CHEBI:18420"/>
    </cofactor>
</comment>
<keyword evidence="11" id="KW-0699">rRNA-binding</keyword>
<keyword evidence="6" id="KW-0698">rRNA processing</keyword>
<evidence type="ECO:0000256" key="6">
    <source>
        <dbReference type="ARBA" id="ARBA00022552"/>
    </source>
</evidence>
<evidence type="ECO:0000313" key="17">
    <source>
        <dbReference type="EMBL" id="RKD23903.1"/>
    </source>
</evidence>
<keyword evidence="12" id="KW-0255">Endonuclease</keyword>
<dbReference type="NCBIfam" id="TIGR00757">
    <property type="entry name" value="RNaseEG"/>
    <property type="match status" value="1"/>
</dbReference>
<feature type="domain" description="S1 motif" evidence="16">
    <location>
        <begin position="38"/>
        <end position="115"/>
    </location>
</feature>
<dbReference type="GO" id="GO:0004540">
    <property type="term" value="F:RNA nuclease activity"/>
    <property type="evidence" value="ECO:0007669"/>
    <property type="project" value="InterPro"/>
</dbReference>
<sequence>MKRIIANCAYIETRVAVMENNHLVDLFIERSARQGSAGKIYKARVIDVLPGMQAAFVDIGQEKNGYLHVNDCLAAEQKKDGKAPSIREVVRQGQELLVQVTKEALGSKGAKMTAQLSFPGRFLVYMPTDPYIGVSAKIKNEHARDGLRELLSALCEGTEGVIARTVAEEASEEEIRADFIFLKKLWERTQVKAKAVKSPEIVHRDVELVTRIARDILTDEIEEFWIDDARQYRNLLEQLGDVIPTINQKLKLYQGATAIFDHFEVENELEKVLLKKVWLKSGGYLVIDQTEAFTAIDINTGKFVGRVNLAETVFQTNREAIDEIFRQLRVRDIGGIILVDFIDMRNEQHRSRILQEMKERAKQERTRIHVYGFTQLGLLEMTRKKVRQTVDEIVMKTCSACEGTGKTRSEMTIAAKLEREIKEYVSGMGVEALLIEVNPSLIAFFEDRNFKVKEMEQRTGAKLILKTNLQQSEQDYRILFTGSFSDAQKRAASIQAE</sequence>
<dbReference type="GO" id="GO:0019843">
    <property type="term" value="F:rRNA binding"/>
    <property type="evidence" value="ECO:0007669"/>
    <property type="project" value="UniProtKB-KW"/>
</dbReference>
<comment type="similarity">
    <text evidence="3">Belongs to the RNase E/G family. RNase G subfamily.</text>
</comment>
<evidence type="ECO:0000256" key="13">
    <source>
        <dbReference type="ARBA" id="ARBA00022801"/>
    </source>
</evidence>
<keyword evidence="5" id="KW-0963">Cytoplasm</keyword>
<dbReference type="InterPro" id="IPR048583">
    <property type="entry name" value="RNase_E_G_thioredoxin-like"/>
</dbReference>
<dbReference type="RefSeq" id="WP_120189133.1">
    <property type="nucleotide sequence ID" value="NZ_MCHY01000008.1"/>
</dbReference>
<keyword evidence="9" id="KW-0540">Nuclease</keyword>
<evidence type="ECO:0000256" key="1">
    <source>
        <dbReference type="ARBA" id="ARBA00001946"/>
    </source>
</evidence>
<keyword evidence="7" id="KW-0820">tRNA-binding</keyword>
<dbReference type="GO" id="GO:0004519">
    <property type="term" value="F:endonuclease activity"/>
    <property type="evidence" value="ECO:0007669"/>
    <property type="project" value="UniProtKB-KW"/>
</dbReference>
<keyword evidence="13" id="KW-0378">Hydrolase</keyword>
<evidence type="ECO:0000256" key="2">
    <source>
        <dbReference type="ARBA" id="ARBA00004496"/>
    </source>
</evidence>
<dbReference type="GO" id="GO:0005737">
    <property type="term" value="C:cytoplasm"/>
    <property type="evidence" value="ECO:0007669"/>
    <property type="project" value="UniProtKB-SubCell"/>
</dbReference>
<evidence type="ECO:0000256" key="12">
    <source>
        <dbReference type="ARBA" id="ARBA00022759"/>
    </source>
</evidence>
<dbReference type="Pfam" id="PF10150">
    <property type="entry name" value="RNase_E_G"/>
    <property type="match status" value="1"/>
</dbReference>